<gene>
    <name evidence="1" type="ORF">HHI36_023143</name>
</gene>
<name>A0ABD2PGF7_9CUCU</name>
<dbReference type="EMBL" id="JABFTP020000186">
    <property type="protein sequence ID" value="KAL3289746.1"/>
    <property type="molecule type" value="Genomic_DNA"/>
</dbReference>
<dbReference type="Proteomes" id="UP001516400">
    <property type="component" value="Unassembled WGS sequence"/>
</dbReference>
<feature type="non-terminal residue" evidence="1">
    <location>
        <position position="1"/>
    </location>
</feature>
<dbReference type="AlphaFoldDB" id="A0ABD2PGF7"/>
<comment type="caution">
    <text evidence="1">The sequence shown here is derived from an EMBL/GenBank/DDBJ whole genome shotgun (WGS) entry which is preliminary data.</text>
</comment>
<organism evidence="1 2">
    <name type="scientific">Cryptolaemus montrouzieri</name>
    <dbReference type="NCBI Taxonomy" id="559131"/>
    <lineage>
        <taxon>Eukaryota</taxon>
        <taxon>Metazoa</taxon>
        <taxon>Ecdysozoa</taxon>
        <taxon>Arthropoda</taxon>
        <taxon>Hexapoda</taxon>
        <taxon>Insecta</taxon>
        <taxon>Pterygota</taxon>
        <taxon>Neoptera</taxon>
        <taxon>Endopterygota</taxon>
        <taxon>Coleoptera</taxon>
        <taxon>Polyphaga</taxon>
        <taxon>Cucujiformia</taxon>
        <taxon>Coccinelloidea</taxon>
        <taxon>Coccinellidae</taxon>
        <taxon>Scymninae</taxon>
        <taxon>Scymnini</taxon>
        <taxon>Cryptolaemus</taxon>
    </lineage>
</organism>
<accession>A0ABD2PGF7</accession>
<keyword evidence="2" id="KW-1185">Reference proteome</keyword>
<reference evidence="1 2" key="1">
    <citation type="journal article" date="2021" name="BMC Biol.">
        <title>Horizontally acquired antibacterial genes associated with adaptive radiation of ladybird beetles.</title>
        <authorList>
            <person name="Li H.S."/>
            <person name="Tang X.F."/>
            <person name="Huang Y.H."/>
            <person name="Xu Z.Y."/>
            <person name="Chen M.L."/>
            <person name="Du X.Y."/>
            <person name="Qiu B.Y."/>
            <person name="Chen P.T."/>
            <person name="Zhang W."/>
            <person name="Slipinski A."/>
            <person name="Escalona H.E."/>
            <person name="Waterhouse R.M."/>
            <person name="Zwick A."/>
            <person name="Pang H."/>
        </authorList>
    </citation>
    <scope>NUCLEOTIDE SEQUENCE [LARGE SCALE GENOMIC DNA]</scope>
    <source>
        <strain evidence="1">SYSU2018</strain>
    </source>
</reference>
<proteinExistence type="predicted"/>
<evidence type="ECO:0000313" key="1">
    <source>
        <dbReference type="EMBL" id="KAL3289746.1"/>
    </source>
</evidence>
<sequence length="130" mass="14742">CKMAENDGKRKRSTTNSVGSLFDSRNALEILKNNLVNGNTTILTIEVKNKFTEAKNLGYKTACLLVPSLSYLTNNEIADKLAAEGRQMPNPTIVRGDPKELWPAFYHEIRNRWKTEFKNIGLNKEWSIAI</sequence>
<protein>
    <submittedName>
        <fullName evidence="1">Uncharacterized protein</fullName>
    </submittedName>
</protein>
<evidence type="ECO:0000313" key="2">
    <source>
        <dbReference type="Proteomes" id="UP001516400"/>
    </source>
</evidence>